<accession>F2Q190</accession>
<keyword evidence="2" id="KW-1185">Reference proteome</keyword>
<proteinExistence type="predicted"/>
<reference evidence="2" key="1">
    <citation type="journal article" date="2012" name="MBio">
        <title>Comparative genome analysis of Trichophyton rubrum and related dermatophytes reveals candidate genes involved in infection.</title>
        <authorList>
            <person name="Martinez D.A."/>
            <person name="Oliver B.G."/>
            <person name="Graeser Y."/>
            <person name="Goldberg J.M."/>
            <person name="Li W."/>
            <person name="Martinez-Rossi N.M."/>
            <person name="Monod M."/>
            <person name="Shelest E."/>
            <person name="Barton R.C."/>
            <person name="Birch E."/>
            <person name="Brakhage A.A."/>
            <person name="Chen Z."/>
            <person name="Gurr S.J."/>
            <person name="Heiman D."/>
            <person name="Heitman J."/>
            <person name="Kosti I."/>
            <person name="Rossi A."/>
            <person name="Saif S."/>
            <person name="Samalova M."/>
            <person name="Saunders C.W."/>
            <person name="Shea T."/>
            <person name="Summerbell R.C."/>
            <person name="Xu J."/>
            <person name="Young S."/>
            <person name="Zeng Q."/>
            <person name="Birren B.W."/>
            <person name="Cuomo C.A."/>
            <person name="White T.C."/>
        </authorList>
    </citation>
    <scope>NUCLEOTIDE SEQUENCE [LARGE SCALE GENOMIC DNA]</scope>
    <source>
        <strain evidence="2">ATCC MYA-4606 / CBS 127.97</strain>
    </source>
</reference>
<protein>
    <submittedName>
        <fullName evidence="1">Uncharacterized protein</fullName>
    </submittedName>
</protein>
<dbReference type="AlphaFoldDB" id="F2Q190"/>
<dbReference type="VEuPathDB" id="FungiDB:TEQG_06941"/>
<evidence type="ECO:0000313" key="1">
    <source>
        <dbReference type="EMBL" id="EGE07908.1"/>
    </source>
</evidence>
<organism evidence="1 2">
    <name type="scientific">Trichophyton equinum (strain ATCC MYA-4606 / CBS 127.97)</name>
    <name type="common">Horse ringworm fungus</name>
    <dbReference type="NCBI Taxonomy" id="559882"/>
    <lineage>
        <taxon>Eukaryota</taxon>
        <taxon>Fungi</taxon>
        <taxon>Dikarya</taxon>
        <taxon>Ascomycota</taxon>
        <taxon>Pezizomycotina</taxon>
        <taxon>Eurotiomycetes</taxon>
        <taxon>Eurotiomycetidae</taxon>
        <taxon>Onygenales</taxon>
        <taxon>Arthrodermataceae</taxon>
        <taxon>Trichophyton</taxon>
    </lineage>
</organism>
<sequence length="132" mass="14602">MDIRRTKAIQTGPDRNQSKIYGNGGSSVAFFSLQGSSLSTTKLEGSIVSKPSFLPRRQQRISTIASRLIFLGSASSPRELLSHTSSRSFRSLHGTRNVVRSQRDYCDTSGGSKLSRYYWGRGDLLRCLVLAL</sequence>
<name>F2Q190_TRIEC</name>
<dbReference type="HOGENOM" id="CLU_1918558_0_0_1"/>
<gene>
    <name evidence="1" type="ORF">TEQG_06941</name>
</gene>
<dbReference type="Proteomes" id="UP000009169">
    <property type="component" value="Unassembled WGS sequence"/>
</dbReference>
<dbReference type="EMBL" id="DS995768">
    <property type="protein sequence ID" value="EGE07908.1"/>
    <property type="molecule type" value="Genomic_DNA"/>
</dbReference>
<evidence type="ECO:0000313" key="2">
    <source>
        <dbReference type="Proteomes" id="UP000009169"/>
    </source>
</evidence>